<proteinExistence type="inferred from homology"/>
<sequence length="253" mass="28695">MGPLLWLMSTMLKTQAETYAVPTTFIPDEVTFSAFQRLFTQMPEMPRWIANSFMISTTVGVGTVFSSSLVAFGFTRTKARSRNAVFIVLMTTLMIPSQVTLIPLYVLYRNIGWYNTWLPLIMPALLGTAYFIFLFRQFFMTIPIELDEATYMDGGSSWTIYTRVIMPLSGPIITTAFIFSFVASWQDFFTPFLFIQSEKLYPLSVGLQKILGDTSRDYPMLAAGSFIALLPIGIIYFFAQRYFVEGVVLSGIK</sequence>
<feature type="transmembrane region" description="Helical" evidence="7">
    <location>
        <begin position="84"/>
        <end position="108"/>
    </location>
</feature>
<keyword evidence="2 7" id="KW-0813">Transport</keyword>
<keyword evidence="6 7" id="KW-0472">Membrane</keyword>
<feature type="transmembrane region" description="Helical" evidence="7">
    <location>
        <begin position="120"/>
        <end position="139"/>
    </location>
</feature>
<dbReference type="CDD" id="cd06261">
    <property type="entry name" value="TM_PBP2"/>
    <property type="match status" value="1"/>
</dbReference>
<evidence type="ECO:0000256" key="1">
    <source>
        <dbReference type="ARBA" id="ARBA00004651"/>
    </source>
</evidence>
<comment type="similarity">
    <text evidence="7">Belongs to the binding-protein-dependent transport system permease family.</text>
</comment>
<name>A0A6B8RXU3_9BACL</name>
<evidence type="ECO:0000256" key="2">
    <source>
        <dbReference type="ARBA" id="ARBA00022448"/>
    </source>
</evidence>
<dbReference type="AlphaFoldDB" id="A0A6B8RXU3"/>
<dbReference type="KEGG" id="ppsc:EHS13_04045"/>
<evidence type="ECO:0000259" key="8">
    <source>
        <dbReference type="PROSITE" id="PS50928"/>
    </source>
</evidence>
<dbReference type="PROSITE" id="PS50928">
    <property type="entry name" value="ABC_TM1"/>
    <property type="match status" value="1"/>
</dbReference>
<evidence type="ECO:0000256" key="7">
    <source>
        <dbReference type="RuleBase" id="RU363032"/>
    </source>
</evidence>
<dbReference type="InterPro" id="IPR000515">
    <property type="entry name" value="MetI-like"/>
</dbReference>
<dbReference type="SUPFAM" id="SSF161098">
    <property type="entry name" value="MetI-like"/>
    <property type="match status" value="1"/>
</dbReference>
<evidence type="ECO:0000256" key="3">
    <source>
        <dbReference type="ARBA" id="ARBA00022475"/>
    </source>
</evidence>
<keyword evidence="3" id="KW-1003">Cell membrane</keyword>
<keyword evidence="10" id="KW-1185">Reference proteome</keyword>
<feature type="transmembrane region" description="Helical" evidence="7">
    <location>
        <begin position="218"/>
        <end position="239"/>
    </location>
</feature>
<dbReference type="PANTHER" id="PTHR43744:SF12">
    <property type="entry name" value="ABC TRANSPORTER PERMEASE PROTEIN MG189-RELATED"/>
    <property type="match status" value="1"/>
</dbReference>
<evidence type="ECO:0000256" key="4">
    <source>
        <dbReference type="ARBA" id="ARBA00022692"/>
    </source>
</evidence>
<gene>
    <name evidence="9" type="ORF">EHS13_04045</name>
</gene>
<keyword evidence="5 7" id="KW-1133">Transmembrane helix</keyword>
<feature type="transmembrane region" description="Helical" evidence="7">
    <location>
        <begin position="160"/>
        <end position="183"/>
    </location>
</feature>
<dbReference type="Proteomes" id="UP000426246">
    <property type="component" value="Chromosome"/>
</dbReference>
<comment type="subcellular location">
    <subcellularLocation>
        <location evidence="1 7">Cell membrane</location>
        <topology evidence="1 7">Multi-pass membrane protein</topology>
    </subcellularLocation>
</comment>
<keyword evidence="4 7" id="KW-0812">Transmembrane</keyword>
<protein>
    <submittedName>
        <fullName evidence="9">Carbohydrate ABC transporter permease</fullName>
    </submittedName>
</protein>
<dbReference type="GO" id="GO:0005886">
    <property type="term" value="C:plasma membrane"/>
    <property type="evidence" value="ECO:0007669"/>
    <property type="project" value="UniProtKB-SubCell"/>
</dbReference>
<dbReference type="Pfam" id="PF00528">
    <property type="entry name" value="BPD_transp_1"/>
    <property type="match status" value="1"/>
</dbReference>
<evidence type="ECO:0000256" key="5">
    <source>
        <dbReference type="ARBA" id="ARBA00022989"/>
    </source>
</evidence>
<dbReference type="GO" id="GO:0055085">
    <property type="term" value="P:transmembrane transport"/>
    <property type="evidence" value="ECO:0007669"/>
    <property type="project" value="InterPro"/>
</dbReference>
<reference evidence="10" key="1">
    <citation type="submission" date="2018-11" db="EMBL/GenBank/DDBJ databases">
        <title>Complete genome sequence of Paenibacillus sp. ML311-T8.</title>
        <authorList>
            <person name="Nam Y.-D."/>
            <person name="Kang J."/>
            <person name="Chung W.-H."/>
            <person name="Park Y.S."/>
        </authorList>
    </citation>
    <scope>NUCLEOTIDE SEQUENCE [LARGE SCALE GENOMIC DNA]</scope>
    <source>
        <strain evidence="10">ML311-T8</strain>
    </source>
</reference>
<accession>A0A6B8RXU3</accession>
<dbReference type="EMBL" id="CP034235">
    <property type="protein sequence ID" value="QGQ99946.1"/>
    <property type="molecule type" value="Genomic_DNA"/>
</dbReference>
<evidence type="ECO:0000313" key="10">
    <source>
        <dbReference type="Proteomes" id="UP000426246"/>
    </source>
</evidence>
<feature type="domain" description="ABC transmembrane type-1" evidence="8">
    <location>
        <begin position="49"/>
        <end position="239"/>
    </location>
</feature>
<dbReference type="PANTHER" id="PTHR43744">
    <property type="entry name" value="ABC TRANSPORTER PERMEASE PROTEIN MG189-RELATED-RELATED"/>
    <property type="match status" value="1"/>
</dbReference>
<feature type="transmembrane region" description="Helical" evidence="7">
    <location>
        <begin position="48"/>
        <end position="72"/>
    </location>
</feature>
<dbReference type="Gene3D" id="1.10.3720.10">
    <property type="entry name" value="MetI-like"/>
    <property type="match status" value="1"/>
</dbReference>
<evidence type="ECO:0000256" key="6">
    <source>
        <dbReference type="ARBA" id="ARBA00023136"/>
    </source>
</evidence>
<dbReference type="OrthoDB" id="2569182at2"/>
<evidence type="ECO:0000313" key="9">
    <source>
        <dbReference type="EMBL" id="QGQ99946.1"/>
    </source>
</evidence>
<dbReference type="InterPro" id="IPR035906">
    <property type="entry name" value="MetI-like_sf"/>
</dbReference>
<organism evidence="9 10">
    <name type="scientific">Paenibacillus psychroresistens</name>
    <dbReference type="NCBI Taxonomy" id="1778678"/>
    <lineage>
        <taxon>Bacteria</taxon>
        <taxon>Bacillati</taxon>
        <taxon>Bacillota</taxon>
        <taxon>Bacilli</taxon>
        <taxon>Bacillales</taxon>
        <taxon>Paenibacillaceae</taxon>
        <taxon>Paenibacillus</taxon>
    </lineage>
</organism>